<feature type="transmembrane region" description="Helical" evidence="1">
    <location>
        <begin position="98"/>
        <end position="117"/>
    </location>
</feature>
<keyword evidence="1" id="KW-1133">Transmembrane helix</keyword>
<evidence type="ECO:0000313" key="3">
    <source>
        <dbReference type="Proteomes" id="UP000638188"/>
    </source>
</evidence>
<evidence type="ECO:0000313" key="2">
    <source>
        <dbReference type="EMBL" id="GGD09548.1"/>
    </source>
</evidence>
<keyword evidence="3" id="KW-1185">Reference proteome</keyword>
<feature type="transmembrane region" description="Helical" evidence="1">
    <location>
        <begin position="66"/>
        <end position="92"/>
    </location>
</feature>
<proteinExistence type="predicted"/>
<feature type="transmembrane region" description="Helical" evidence="1">
    <location>
        <begin position="215"/>
        <end position="236"/>
    </location>
</feature>
<feature type="transmembrane region" description="Helical" evidence="1">
    <location>
        <begin position="25"/>
        <end position="45"/>
    </location>
</feature>
<keyword evidence="1" id="KW-0472">Membrane</keyword>
<dbReference type="EMBL" id="BMFF01000008">
    <property type="protein sequence ID" value="GGD09548.1"/>
    <property type="molecule type" value="Genomic_DNA"/>
</dbReference>
<organism evidence="2 3">
    <name type="scientific">Halopseudomonas salina</name>
    <dbReference type="NCBI Taxonomy" id="1323744"/>
    <lineage>
        <taxon>Bacteria</taxon>
        <taxon>Pseudomonadati</taxon>
        <taxon>Pseudomonadota</taxon>
        <taxon>Gammaproteobacteria</taxon>
        <taxon>Pseudomonadales</taxon>
        <taxon>Pseudomonadaceae</taxon>
        <taxon>Halopseudomonas</taxon>
    </lineage>
</organism>
<comment type="caution">
    <text evidence="2">The sequence shown here is derived from an EMBL/GenBank/DDBJ whole genome shotgun (WGS) entry which is preliminary data.</text>
</comment>
<evidence type="ECO:0000256" key="1">
    <source>
        <dbReference type="SAM" id="Phobius"/>
    </source>
</evidence>
<dbReference type="Proteomes" id="UP000638188">
    <property type="component" value="Unassembled WGS sequence"/>
</dbReference>
<keyword evidence="1" id="KW-0812">Transmembrane</keyword>
<dbReference type="RefSeq" id="WP_150279011.1">
    <property type="nucleotide sequence ID" value="NZ_BMFF01000008.1"/>
</dbReference>
<reference evidence="3" key="1">
    <citation type="journal article" date="2019" name="Int. J. Syst. Evol. Microbiol.">
        <title>The Global Catalogue of Microorganisms (GCM) 10K type strain sequencing project: providing services to taxonomists for standard genome sequencing and annotation.</title>
        <authorList>
            <consortium name="The Broad Institute Genomics Platform"/>
            <consortium name="The Broad Institute Genome Sequencing Center for Infectious Disease"/>
            <person name="Wu L."/>
            <person name="Ma J."/>
        </authorList>
    </citation>
    <scope>NUCLEOTIDE SEQUENCE [LARGE SCALE GENOMIC DNA]</scope>
    <source>
        <strain evidence="3">CGMCC 1.12482</strain>
    </source>
</reference>
<gene>
    <name evidence="2" type="ORF">GCM10007418_30750</name>
</gene>
<name>A0ABQ1Q0R5_9GAMM</name>
<sequence length="252" mass="28047">MIALLVPAIALLGWSLVVDPVQGWLFLPLWAAISWLILTGSLESARLRRRVWLDQYLLADSGWHRLLRGGVLMTAWHLLIASLLALFMLARLLHATGWLWLILLAQVPVLWFLGSWLDLRLRAHLKPHVRAAIIRRLSVPLAMLPLLVCYLLVSLYTSQPDMTGMGWGAAVGLHLPEAQSSMALLAVFERVYLLLDLTLQWALQNTLGNIDDSGLLALLAWSLLLLGGAAFAWAWVRMLVGVSALVSQWSNS</sequence>
<accession>A0ABQ1Q0R5</accession>
<feature type="transmembrane region" description="Helical" evidence="1">
    <location>
        <begin position="137"/>
        <end position="157"/>
    </location>
</feature>
<protein>
    <submittedName>
        <fullName evidence="2">Uncharacterized protein</fullName>
    </submittedName>
</protein>